<organism evidence="1 2">
    <name type="scientific">Paenibacillus abyssi</name>
    <dbReference type="NCBI Taxonomy" id="1340531"/>
    <lineage>
        <taxon>Bacteria</taxon>
        <taxon>Bacillati</taxon>
        <taxon>Bacillota</taxon>
        <taxon>Bacilli</taxon>
        <taxon>Bacillales</taxon>
        <taxon>Paenibacillaceae</taxon>
        <taxon>Paenibacillus</taxon>
    </lineage>
</organism>
<dbReference type="Proteomes" id="UP000644756">
    <property type="component" value="Unassembled WGS sequence"/>
</dbReference>
<reference evidence="1" key="1">
    <citation type="journal article" date="2014" name="Int. J. Syst. Evol. Microbiol.">
        <title>Complete genome sequence of Corynebacterium casei LMG S-19264T (=DSM 44701T), isolated from a smear-ripened cheese.</title>
        <authorList>
            <consortium name="US DOE Joint Genome Institute (JGI-PGF)"/>
            <person name="Walter F."/>
            <person name="Albersmeier A."/>
            <person name="Kalinowski J."/>
            <person name="Ruckert C."/>
        </authorList>
    </citation>
    <scope>NUCLEOTIDE SEQUENCE</scope>
    <source>
        <strain evidence="1">CGMCC 1.12987</strain>
    </source>
</reference>
<sequence length="56" mass="6123">MEIVDNNLDSETIKLSRYNLATNQTEEGIRSLGLEQLGADAVNSALIEGNLAYILQ</sequence>
<dbReference type="RefSeq" id="WP_377522541.1">
    <property type="nucleotide sequence ID" value="NZ_JBHRVG010000001.1"/>
</dbReference>
<dbReference type="AlphaFoldDB" id="A0A917FYX8"/>
<comment type="caution">
    <text evidence="1">The sequence shown here is derived from an EMBL/GenBank/DDBJ whole genome shotgun (WGS) entry which is preliminary data.</text>
</comment>
<reference evidence="1" key="2">
    <citation type="submission" date="2020-09" db="EMBL/GenBank/DDBJ databases">
        <authorList>
            <person name="Sun Q."/>
            <person name="Zhou Y."/>
        </authorList>
    </citation>
    <scope>NUCLEOTIDE SEQUENCE</scope>
    <source>
        <strain evidence="1">CGMCC 1.12987</strain>
    </source>
</reference>
<name>A0A917FYX8_9BACL</name>
<accession>A0A917FYX8</accession>
<evidence type="ECO:0000313" key="2">
    <source>
        <dbReference type="Proteomes" id="UP000644756"/>
    </source>
</evidence>
<evidence type="ECO:0000313" key="1">
    <source>
        <dbReference type="EMBL" id="GGG14686.1"/>
    </source>
</evidence>
<protein>
    <submittedName>
        <fullName evidence="1">Uncharacterized protein</fullName>
    </submittedName>
</protein>
<dbReference type="EMBL" id="BMGR01000011">
    <property type="protein sequence ID" value="GGG14686.1"/>
    <property type="molecule type" value="Genomic_DNA"/>
</dbReference>
<proteinExistence type="predicted"/>
<gene>
    <name evidence="1" type="ORF">GCM10010916_34460</name>
</gene>
<keyword evidence="2" id="KW-1185">Reference proteome</keyword>